<accession>A0AAD1U798</accession>
<keyword evidence="2" id="KW-0808">Transferase</keyword>
<gene>
    <name evidence="9" type="ORF">ECRASSUSDP1_LOCUS4715</name>
</gene>
<dbReference type="GO" id="GO:0005524">
    <property type="term" value="F:ATP binding"/>
    <property type="evidence" value="ECO:0007669"/>
    <property type="project" value="UniProtKB-KW"/>
</dbReference>
<dbReference type="PANTHER" id="PTHR24353:SF110">
    <property type="entry name" value="DEVELOPMENTALLY-REGULATED PROTEIN KINASE 1"/>
    <property type="match status" value="1"/>
</dbReference>
<keyword evidence="10" id="KW-1185">Reference proteome</keyword>
<evidence type="ECO:0000313" key="10">
    <source>
        <dbReference type="Proteomes" id="UP001295684"/>
    </source>
</evidence>
<dbReference type="AlphaFoldDB" id="A0AAD1U798"/>
<organism evidence="9 10">
    <name type="scientific">Euplotes crassus</name>
    <dbReference type="NCBI Taxonomy" id="5936"/>
    <lineage>
        <taxon>Eukaryota</taxon>
        <taxon>Sar</taxon>
        <taxon>Alveolata</taxon>
        <taxon>Ciliophora</taxon>
        <taxon>Intramacronucleata</taxon>
        <taxon>Spirotrichea</taxon>
        <taxon>Hypotrichia</taxon>
        <taxon>Euplotida</taxon>
        <taxon>Euplotidae</taxon>
        <taxon>Moneuplotes</taxon>
    </lineage>
</organism>
<evidence type="ECO:0000256" key="2">
    <source>
        <dbReference type="ARBA" id="ARBA00022679"/>
    </source>
</evidence>
<dbReference type="PROSITE" id="PS00108">
    <property type="entry name" value="PROTEIN_KINASE_ST"/>
    <property type="match status" value="1"/>
</dbReference>
<feature type="region of interest" description="Disordered" evidence="6">
    <location>
        <begin position="156"/>
        <end position="208"/>
    </location>
</feature>
<proteinExistence type="predicted"/>
<dbReference type="PROSITE" id="PS50011">
    <property type="entry name" value="PROTEIN_KINASE_DOM"/>
    <property type="match status" value="1"/>
</dbReference>
<keyword evidence="3" id="KW-0547">Nucleotide-binding</keyword>
<evidence type="ECO:0000256" key="5">
    <source>
        <dbReference type="ARBA" id="ARBA00022840"/>
    </source>
</evidence>
<dbReference type="GO" id="GO:0005952">
    <property type="term" value="C:cAMP-dependent protein kinase complex"/>
    <property type="evidence" value="ECO:0007669"/>
    <property type="project" value="TreeGrafter"/>
</dbReference>
<dbReference type="GO" id="GO:0005829">
    <property type="term" value="C:cytosol"/>
    <property type="evidence" value="ECO:0007669"/>
    <property type="project" value="TreeGrafter"/>
</dbReference>
<keyword evidence="5" id="KW-0067">ATP-binding</keyword>
<evidence type="ECO:0000313" key="9">
    <source>
        <dbReference type="EMBL" id="CAI2363381.1"/>
    </source>
</evidence>
<dbReference type="CDD" id="cd05123">
    <property type="entry name" value="STKc_AGC"/>
    <property type="match status" value="1"/>
</dbReference>
<dbReference type="Gene3D" id="3.30.200.20">
    <property type="entry name" value="Phosphorylase Kinase, domain 1"/>
    <property type="match status" value="1"/>
</dbReference>
<keyword evidence="1" id="KW-0723">Serine/threonine-protein kinase</keyword>
<dbReference type="FunFam" id="1.10.510.10:FF:000465">
    <property type="entry name" value="Non-specific serine/threonine protein kinase"/>
    <property type="match status" value="1"/>
</dbReference>
<dbReference type="Pfam" id="PF00069">
    <property type="entry name" value="Pkinase"/>
    <property type="match status" value="1"/>
</dbReference>
<dbReference type="SMART" id="SM00220">
    <property type="entry name" value="S_TKc"/>
    <property type="match status" value="1"/>
</dbReference>
<reference evidence="9" key="1">
    <citation type="submission" date="2023-07" db="EMBL/GenBank/DDBJ databases">
        <authorList>
            <consortium name="AG Swart"/>
            <person name="Singh M."/>
            <person name="Singh A."/>
            <person name="Seah K."/>
            <person name="Emmerich C."/>
        </authorList>
    </citation>
    <scope>NUCLEOTIDE SEQUENCE</scope>
    <source>
        <strain evidence="9">DP1</strain>
    </source>
</reference>
<evidence type="ECO:0000256" key="4">
    <source>
        <dbReference type="ARBA" id="ARBA00022777"/>
    </source>
</evidence>
<protein>
    <submittedName>
        <fullName evidence="9">Uncharacterized protein</fullName>
    </submittedName>
</protein>
<dbReference type="EMBL" id="CAMPGE010004531">
    <property type="protein sequence ID" value="CAI2363381.1"/>
    <property type="molecule type" value="Genomic_DNA"/>
</dbReference>
<evidence type="ECO:0000256" key="3">
    <source>
        <dbReference type="ARBA" id="ARBA00022741"/>
    </source>
</evidence>
<feature type="domain" description="AGC-kinase C-terminal" evidence="8">
    <location>
        <begin position="508"/>
        <end position="571"/>
    </location>
</feature>
<evidence type="ECO:0000256" key="6">
    <source>
        <dbReference type="SAM" id="MobiDB-lite"/>
    </source>
</evidence>
<dbReference type="InterPro" id="IPR000961">
    <property type="entry name" value="AGC-kinase_C"/>
</dbReference>
<feature type="domain" description="Protein kinase" evidence="7">
    <location>
        <begin position="247"/>
        <end position="507"/>
    </location>
</feature>
<keyword evidence="4" id="KW-0418">Kinase</keyword>
<name>A0AAD1U798_EUPCR</name>
<feature type="compositionally biased region" description="Acidic residues" evidence="6">
    <location>
        <begin position="162"/>
        <end position="172"/>
    </location>
</feature>
<dbReference type="InterPro" id="IPR008271">
    <property type="entry name" value="Ser/Thr_kinase_AS"/>
</dbReference>
<dbReference type="Proteomes" id="UP001295684">
    <property type="component" value="Unassembled WGS sequence"/>
</dbReference>
<dbReference type="InterPro" id="IPR045270">
    <property type="entry name" value="STKc_AGC"/>
</dbReference>
<evidence type="ECO:0000259" key="8">
    <source>
        <dbReference type="PROSITE" id="PS51285"/>
    </source>
</evidence>
<comment type="caution">
    <text evidence="9">The sequence shown here is derived from an EMBL/GenBank/DDBJ whole genome shotgun (WGS) entry which is preliminary data.</text>
</comment>
<evidence type="ECO:0000259" key="7">
    <source>
        <dbReference type="PROSITE" id="PS50011"/>
    </source>
</evidence>
<feature type="compositionally biased region" description="Acidic residues" evidence="6">
    <location>
        <begin position="192"/>
        <end position="203"/>
    </location>
</feature>
<dbReference type="PROSITE" id="PS51285">
    <property type="entry name" value="AGC_KINASE_CTER"/>
    <property type="match status" value="1"/>
</dbReference>
<dbReference type="PANTHER" id="PTHR24353">
    <property type="entry name" value="CYCLIC NUCLEOTIDE-DEPENDENT PROTEIN KINASE"/>
    <property type="match status" value="1"/>
</dbReference>
<dbReference type="GO" id="GO:0004691">
    <property type="term" value="F:cAMP-dependent protein kinase activity"/>
    <property type="evidence" value="ECO:0007669"/>
    <property type="project" value="TreeGrafter"/>
</dbReference>
<dbReference type="SUPFAM" id="SSF56112">
    <property type="entry name" value="Protein kinase-like (PK-like)"/>
    <property type="match status" value="1"/>
</dbReference>
<dbReference type="InterPro" id="IPR011009">
    <property type="entry name" value="Kinase-like_dom_sf"/>
</dbReference>
<dbReference type="Gene3D" id="1.10.510.10">
    <property type="entry name" value="Transferase(Phosphotransferase) domain 1"/>
    <property type="match status" value="1"/>
</dbReference>
<sequence>MELEEEQSLDKNVEMQEFVLAEFKVQKDYLWYFKNNYNLTITNKRVVLLYAGGTLGNLRDIKRSISYSKIKGITKTSQEPPICFVLHCRKIEDELLYCNEAQESIEVIKEAFAKSSQKNLPIFCQYTEDLTPWTTTMKDIKIGINRMPLKKERIKDERVLTDEESSEEDQEEKELVNEFSFINKEDTSEREDTSDDEDTDEECRESQNWEIIEREEENMKDGESKLIFTRNTNEIQPEDDSKSLRDFEVLKMIDQGAFGKVFLVRNKHTQSLYAMKRIRKDILIERKQIQHTKSEKGILLNIEHPFLLGMEFVFQNDLRIYFFLDYIKGGNLFDSLRSIKRFSEKAVKFIAAQLVLAIGFLHKNKIVHRDLKPENVLIEENGYVKLADFGVSKFLENENSTYSFCGSKEYIAPEMCQMKGHNFTVDWWTLGILIYELTVGRPPFMSKKNNKLWKIIESREVSFPDPIRHQIEISEDLKDIIVKLLDKSPKTRLGVNGYEEICNHPWFKNIDFNALENKLLDAPYKPDIERLIKNPHSRDYDQAEEMEDTETILDKEAKSLIKNNANKFTNF</sequence>
<dbReference type="InterPro" id="IPR000719">
    <property type="entry name" value="Prot_kinase_dom"/>
</dbReference>
<evidence type="ECO:0000256" key="1">
    <source>
        <dbReference type="ARBA" id="ARBA00022527"/>
    </source>
</evidence>